<gene>
    <name evidence="1" type="ORF">SELMODRAFT_409865</name>
</gene>
<dbReference type="InParanoid" id="D8RCQ5"/>
<reference evidence="1 2" key="1">
    <citation type="journal article" date="2011" name="Science">
        <title>The Selaginella genome identifies genetic changes associated with the evolution of vascular plants.</title>
        <authorList>
            <person name="Banks J.A."/>
            <person name="Nishiyama T."/>
            <person name="Hasebe M."/>
            <person name="Bowman J.L."/>
            <person name="Gribskov M."/>
            <person name="dePamphilis C."/>
            <person name="Albert V.A."/>
            <person name="Aono N."/>
            <person name="Aoyama T."/>
            <person name="Ambrose B.A."/>
            <person name="Ashton N.W."/>
            <person name="Axtell M.J."/>
            <person name="Barker E."/>
            <person name="Barker M.S."/>
            <person name="Bennetzen J.L."/>
            <person name="Bonawitz N.D."/>
            <person name="Chapple C."/>
            <person name="Cheng C."/>
            <person name="Correa L.G."/>
            <person name="Dacre M."/>
            <person name="DeBarry J."/>
            <person name="Dreyer I."/>
            <person name="Elias M."/>
            <person name="Engstrom E.M."/>
            <person name="Estelle M."/>
            <person name="Feng L."/>
            <person name="Finet C."/>
            <person name="Floyd S.K."/>
            <person name="Frommer W.B."/>
            <person name="Fujita T."/>
            <person name="Gramzow L."/>
            <person name="Gutensohn M."/>
            <person name="Harholt J."/>
            <person name="Hattori M."/>
            <person name="Heyl A."/>
            <person name="Hirai T."/>
            <person name="Hiwatashi Y."/>
            <person name="Ishikawa M."/>
            <person name="Iwata M."/>
            <person name="Karol K.G."/>
            <person name="Koehler B."/>
            <person name="Kolukisaoglu U."/>
            <person name="Kubo M."/>
            <person name="Kurata T."/>
            <person name="Lalonde S."/>
            <person name="Li K."/>
            <person name="Li Y."/>
            <person name="Litt A."/>
            <person name="Lyons E."/>
            <person name="Manning G."/>
            <person name="Maruyama T."/>
            <person name="Michael T.P."/>
            <person name="Mikami K."/>
            <person name="Miyazaki S."/>
            <person name="Morinaga S."/>
            <person name="Murata T."/>
            <person name="Mueller-Roeber B."/>
            <person name="Nelson D.R."/>
            <person name="Obara M."/>
            <person name="Oguri Y."/>
            <person name="Olmstead R.G."/>
            <person name="Onodera N."/>
            <person name="Petersen B.L."/>
            <person name="Pils B."/>
            <person name="Prigge M."/>
            <person name="Rensing S.A."/>
            <person name="Riano-Pachon D.M."/>
            <person name="Roberts A.W."/>
            <person name="Sato Y."/>
            <person name="Scheller H.V."/>
            <person name="Schulz B."/>
            <person name="Schulz C."/>
            <person name="Shakirov E.V."/>
            <person name="Shibagaki N."/>
            <person name="Shinohara N."/>
            <person name="Shippen D.E."/>
            <person name="Soerensen I."/>
            <person name="Sotooka R."/>
            <person name="Sugimoto N."/>
            <person name="Sugita M."/>
            <person name="Sumikawa N."/>
            <person name="Tanurdzic M."/>
            <person name="Theissen G."/>
            <person name="Ulvskov P."/>
            <person name="Wakazuki S."/>
            <person name="Weng J.K."/>
            <person name="Willats W.W."/>
            <person name="Wipf D."/>
            <person name="Wolf P.G."/>
            <person name="Yang L."/>
            <person name="Zimmer A.D."/>
            <person name="Zhu Q."/>
            <person name="Mitros T."/>
            <person name="Hellsten U."/>
            <person name="Loque D."/>
            <person name="Otillar R."/>
            <person name="Salamov A."/>
            <person name="Schmutz J."/>
            <person name="Shapiro H."/>
            <person name="Lindquist E."/>
            <person name="Lucas S."/>
            <person name="Rokhsar D."/>
            <person name="Grigoriev I.V."/>
        </authorList>
    </citation>
    <scope>NUCLEOTIDE SEQUENCE [LARGE SCALE GENOMIC DNA]</scope>
</reference>
<dbReference type="Gramene" id="EFJ29887">
    <property type="protein sequence ID" value="EFJ29887"/>
    <property type="gene ID" value="SELMODRAFT_409865"/>
</dbReference>
<dbReference type="KEGG" id="smo:SELMODRAFT_409865"/>
<dbReference type="HOGENOM" id="CLU_2065553_0_0_1"/>
<protein>
    <submittedName>
        <fullName evidence="1">Uncharacterized protein</fullName>
    </submittedName>
</protein>
<dbReference type="EMBL" id="GL377576">
    <property type="protein sequence ID" value="EFJ29887.1"/>
    <property type="molecule type" value="Genomic_DNA"/>
</dbReference>
<evidence type="ECO:0000313" key="1">
    <source>
        <dbReference type="EMBL" id="EFJ29887.1"/>
    </source>
</evidence>
<organism evidence="2">
    <name type="scientific">Selaginella moellendorffii</name>
    <name type="common">Spikemoss</name>
    <dbReference type="NCBI Taxonomy" id="88036"/>
    <lineage>
        <taxon>Eukaryota</taxon>
        <taxon>Viridiplantae</taxon>
        <taxon>Streptophyta</taxon>
        <taxon>Embryophyta</taxon>
        <taxon>Tracheophyta</taxon>
        <taxon>Lycopodiopsida</taxon>
        <taxon>Selaginellales</taxon>
        <taxon>Selaginellaceae</taxon>
        <taxon>Selaginella</taxon>
    </lineage>
</organism>
<proteinExistence type="predicted"/>
<name>D8RCQ5_SELML</name>
<accession>D8RCQ5</accession>
<sequence length="119" mass="13164">MHDNELGAIANLHGSVIDRLELLSVAKEALSQFRSAYGFPGAMLAIRHSSEMPTFLPKVYKCSSSTSTVKSIMLLVKNRGIWAASRSRSLAIWQMVKILRRSMVSKTVLNDVFKADLPA</sequence>
<dbReference type="AlphaFoldDB" id="D8RCQ5"/>
<keyword evidence="2" id="KW-1185">Reference proteome</keyword>
<evidence type="ECO:0000313" key="2">
    <source>
        <dbReference type="Proteomes" id="UP000001514"/>
    </source>
</evidence>
<dbReference type="Proteomes" id="UP000001514">
    <property type="component" value="Unassembled WGS sequence"/>
</dbReference>